<dbReference type="PROSITE" id="PS52004">
    <property type="entry name" value="KS3_2"/>
    <property type="match status" value="2"/>
</dbReference>
<dbReference type="SUPFAM" id="SSF52151">
    <property type="entry name" value="FabD/lysophospholipase-like"/>
    <property type="match status" value="1"/>
</dbReference>
<dbReference type="InterPro" id="IPR036736">
    <property type="entry name" value="ACP-like_sf"/>
</dbReference>
<feature type="region of interest" description="Disordered" evidence="15">
    <location>
        <begin position="1171"/>
        <end position="1231"/>
    </location>
</feature>
<feature type="compositionally biased region" description="Low complexity" evidence="15">
    <location>
        <begin position="1175"/>
        <end position="1205"/>
    </location>
</feature>
<dbReference type="CDD" id="cd00833">
    <property type="entry name" value="PKS"/>
    <property type="match status" value="2"/>
</dbReference>
<dbReference type="PANTHER" id="PTHR43775:SF37">
    <property type="entry name" value="SI:DKEY-61P9.11"/>
    <property type="match status" value="1"/>
</dbReference>
<evidence type="ECO:0000259" key="16">
    <source>
        <dbReference type="PROSITE" id="PS50075"/>
    </source>
</evidence>
<dbReference type="GO" id="GO:0004312">
    <property type="term" value="F:fatty acid synthase activity"/>
    <property type="evidence" value="ECO:0007669"/>
    <property type="project" value="TreeGrafter"/>
</dbReference>
<dbReference type="FunFam" id="1.10.1200.10:FF:000019">
    <property type="entry name" value="Phenolpthiocerol synthesis type-I polyketide synthase PPSA"/>
    <property type="match status" value="1"/>
</dbReference>
<comment type="caution">
    <text evidence="19">The sequence shown here is derived from an EMBL/GenBank/DDBJ whole genome shotgun (WGS) entry which is preliminary data.</text>
</comment>
<accession>A0A401R7L8</accession>
<keyword evidence="12" id="KW-0045">Antibiotic biosynthesis</keyword>
<dbReference type="Gene3D" id="3.10.129.10">
    <property type="entry name" value="Hotdog Thioesterase"/>
    <property type="match status" value="1"/>
</dbReference>
<dbReference type="PROSITE" id="PS52019">
    <property type="entry name" value="PKS_MFAS_DH"/>
    <property type="match status" value="1"/>
</dbReference>
<evidence type="ECO:0000259" key="17">
    <source>
        <dbReference type="PROSITE" id="PS52004"/>
    </source>
</evidence>
<dbReference type="PANTHER" id="PTHR43775">
    <property type="entry name" value="FATTY ACID SYNTHASE"/>
    <property type="match status" value="1"/>
</dbReference>
<dbReference type="InterPro" id="IPR020807">
    <property type="entry name" value="PKS_DH"/>
</dbReference>
<dbReference type="InterPro" id="IPR009081">
    <property type="entry name" value="PP-bd_ACP"/>
</dbReference>
<dbReference type="Pfam" id="PF02801">
    <property type="entry name" value="Ketoacyl-synt_C"/>
    <property type="match status" value="2"/>
</dbReference>
<evidence type="ECO:0000256" key="12">
    <source>
        <dbReference type="ARBA" id="ARBA00023194"/>
    </source>
</evidence>
<evidence type="ECO:0000256" key="14">
    <source>
        <dbReference type="PROSITE-ProRule" id="PRU01363"/>
    </source>
</evidence>
<reference evidence="19 20" key="1">
    <citation type="journal article" date="2019" name="Microbiol. Resour. Announc.">
        <title>Draft Genome Sequence of the Most Traditional epsilon-Poly-l-Lysine Producer, Streptomyces albulus NBRC14147.</title>
        <authorList>
            <person name="Yamanaka K."/>
            <person name="Hamano Y."/>
        </authorList>
    </citation>
    <scope>NUCLEOTIDE SEQUENCE [LARGE SCALE GENOMIC DNA]</scope>
    <source>
        <strain evidence="19 20">NBRC 14147</strain>
    </source>
</reference>
<dbReference type="Pfam" id="PF00550">
    <property type="entry name" value="PP-binding"/>
    <property type="match status" value="1"/>
</dbReference>
<keyword evidence="9" id="KW-0276">Fatty acid metabolism</keyword>
<feature type="region of interest" description="Disordered" evidence="15">
    <location>
        <begin position="1043"/>
        <end position="1084"/>
    </location>
</feature>
<evidence type="ECO:0000256" key="13">
    <source>
        <dbReference type="ARBA" id="ARBA00023268"/>
    </source>
</evidence>
<proteinExistence type="predicted"/>
<comment type="pathway">
    <text evidence="3">Antibiotic biosynthesis.</text>
</comment>
<keyword evidence="5" id="KW-0963">Cytoplasm</keyword>
<evidence type="ECO:0000256" key="6">
    <source>
        <dbReference type="ARBA" id="ARBA00022553"/>
    </source>
</evidence>
<feature type="domain" description="Ketosynthase family 3 (KS3)" evidence="17">
    <location>
        <begin position="1233"/>
        <end position="1661"/>
    </location>
</feature>
<keyword evidence="4" id="KW-0596">Phosphopantetheine</keyword>
<dbReference type="GO" id="GO:0006633">
    <property type="term" value="P:fatty acid biosynthetic process"/>
    <property type="evidence" value="ECO:0007669"/>
    <property type="project" value="TreeGrafter"/>
</dbReference>
<dbReference type="InterPro" id="IPR014031">
    <property type="entry name" value="Ketoacyl_synth_C"/>
</dbReference>
<feature type="domain" description="Ketosynthase family 3 (KS3)" evidence="17">
    <location>
        <begin position="12"/>
        <end position="439"/>
    </location>
</feature>
<dbReference type="SUPFAM" id="SSF53901">
    <property type="entry name" value="Thiolase-like"/>
    <property type="match status" value="2"/>
</dbReference>
<evidence type="ECO:0000256" key="8">
    <source>
        <dbReference type="ARBA" id="ARBA00022737"/>
    </source>
</evidence>
<dbReference type="SMART" id="SM00825">
    <property type="entry name" value="PKS_KS"/>
    <property type="match status" value="2"/>
</dbReference>
<dbReference type="EMBL" id="BHXC01000007">
    <property type="protein sequence ID" value="GCB93606.1"/>
    <property type="molecule type" value="Genomic_DNA"/>
</dbReference>
<dbReference type="InterPro" id="IPR014030">
    <property type="entry name" value="Ketoacyl_synth_N"/>
</dbReference>
<evidence type="ECO:0000259" key="18">
    <source>
        <dbReference type="PROSITE" id="PS52019"/>
    </source>
</evidence>
<dbReference type="Gene3D" id="3.40.366.10">
    <property type="entry name" value="Malonyl-Coenzyme A Acyl Carrier Protein, domain 2"/>
    <property type="match status" value="1"/>
</dbReference>
<keyword evidence="8" id="KW-0677">Repeat</keyword>
<dbReference type="Pfam" id="PF22336">
    <property type="entry name" value="RhiE-like_linker"/>
    <property type="match status" value="1"/>
</dbReference>
<dbReference type="Proteomes" id="UP000288351">
    <property type="component" value="Unassembled WGS sequence"/>
</dbReference>
<evidence type="ECO:0000313" key="20">
    <source>
        <dbReference type="Proteomes" id="UP000288351"/>
    </source>
</evidence>
<dbReference type="Pfam" id="PF00109">
    <property type="entry name" value="ketoacyl-synt"/>
    <property type="match status" value="2"/>
</dbReference>
<dbReference type="GO" id="GO:0033068">
    <property type="term" value="P:macrolide biosynthetic process"/>
    <property type="evidence" value="ECO:0007669"/>
    <property type="project" value="UniProtKB-ARBA"/>
</dbReference>
<dbReference type="InterPro" id="IPR032821">
    <property type="entry name" value="PKS_assoc"/>
</dbReference>
<feature type="compositionally biased region" description="Low complexity" evidence="15">
    <location>
        <begin position="1044"/>
        <end position="1057"/>
    </location>
</feature>
<evidence type="ECO:0000256" key="7">
    <source>
        <dbReference type="ARBA" id="ARBA00022679"/>
    </source>
</evidence>
<dbReference type="InterPro" id="IPR016035">
    <property type="entry name" value="Acyl_Trfase/lysoPLipase"/>
</dbReference>
<evidence type="ECO:0000256" key="10">
    <source>
        <dbReference type="ARBA" id="ARBA00022857"/>
    </source>
</evidence>
<evidence type="ECO:0000256" key="9">
    <source>
        <dbReference type="ARBA" id="ARBA00022832"/>
    </source>
</evidence>
<feature type="domain" description="PKS/mFAS DH" evidence="18">
    <location>
        <begin position="757"/>
        <end position="1041"/>
    </location>
</feature>
<evidence type="ECO:0000313" key="19">
    <source>
        <dbReference type="EMBL" id="GCB93606.1"/>
    </source>
</evidence>
<keyword evidence="7" id="KW-0808">Transferase</keyword>
<dbReference type="InterPro" id="IPR001227">
    <property type="entry name" value="Ac_transferase_dom_sf"/>
</dbReference>
<dbReference type="InterPro" id="IPR042104">
    <property type="entry name" value="PKS_dehydratase_sf"/>
</dbReference>
<dbReference type="SMART" id="SM00823">
    <property type="entry name" value="PKS_PP"/>
    <property type="match status" value="1"/>
</dbReference>
<feature type="domain" description="Carrier" evidence="16">
    <location>
        <begin position="1083"/>
        <end position="1160"/>
    </location>
</feature>
<dbReference type="InterPro" id="IPR050091">
    <property type="entry name" value="PKS_NRPS_Biosynth_Enz"/>
</dbReference>
<dbReference type="SMART" id="SM00826">
    <property type="entry name" value="PKS_DH"/>
    <property type="match status" value="1"/>
</dbReference>
<keyword evidence="13" id="KW-0511">Multifunctional enzyme</keyword>
<dbReference type="InterPro" id="IPR049552">
    <property type="entry name" value="PKS_DH_N"/>
</dbReference>
<dbReference type="Gene3D" id="1.10.1240.100">
    <property type="match status" value="2"/>
</dbReference>
<dbReference type="Gene3D" id="3.40.47.10">
    <property type="match status" value="2"/>
</dbReference>
<evidence type="ECO:0000256" key="15">
    <source>
        <dbReference type="SAM" id="MobiDB-lite"/>
    </source>
</evidence>
<dbReference type="InterPro" id="IPR016039">
    <property type="entry name" value="Thiolase-like"/>
</dbReference>
<evidence type="ECO:0000256" key="11">
    <source>
        <dbReference type="ARBA" id="ARBA00023098"/>
    </source>
</evidence>
<evidence type="ECO:0000256" key="2">
    <source>
        <dbReference type="ARBA" id="ARBA00004496"/>
    </source>
</evidence>
<dbReference type="FunFam" id="3.40.47.10:FF:000019">
    <property type="entry name" value="Polyketide synthase type I"/>
    <property type="match status" value="1"/>
</dbReference>
<dbReference type="FunFam" id="3.40.47.10:FF:000042">
    <property type="entry name" value="Polyketide synthase Pks13"/>
    <property type="match status" value="1"/>
</dbReference>
<feature type="active site" description="Proton donor; for dehydratase activity" evidence="14">
    <location>
        <position position="948"/>
    </location>
</feature>
<feature type="region of interest" description="C-terminal hotdog fold" evidence="14">
    <location>
        <begin position="887"/>
        <end position="1041"/>
    </location>
</feature>
<dbReference type="Gene3D" id="3.10.129.110">
    <property type="entry name" value="Polyketide synthase dehydratase"/>
    <property type="match status" value="1"/>
</dbReference>
<dbReference type="Pfam" id="PF21089">
    <property type="entry name" value="PKS_DH_N"/>
    <property type="match status" value="2"/>
</dbReference>
<organism evidence="19 20">
    <name type="scientific">Streptomyces noursei</name>
    <name type="common">Streptomyces albulus</name>
    <dbReference type="NCBI Taxonomy" id="1971"/>
    <lineage>
        <taxon>Bacteria</taxon>
        <taxon>Bacillati</taxon>
        <taxon>Actinomycetota</taxon>
        <taxon>Actinomycetes</taxon>
        <taxon>Kitasatosporales</taxon>
        <taxon>Streptomycetaceae</taxon>
        <taxon>Streptomyces</taxon>
    </lineage>
</organism>
<dbReference type="InterPro" id="IPR020806">
    <property type="entry name" value="PKS_PP-bd"/>
</dbReference>
<dbReference type="Pfam" id="PF16197">
    <property type="entry name" value="KAsynt_C_assoc"/>
    <property type="match status" value="1"/>
</dbReference>
<evidence type="ECO:0000256" key="1">
    <source>
        <dbReference type="ARBA" id="ARBA00001957"/>
    </source>
</evidence>
<evidence type="ECO:0000256" key="4">
    <source>
        <dbReference type="ARBA" id="ARBA00022450"/>
    </source>
</evidence>
<sequence>MSFVPEEESEQTPDVAIVGMVGSFPGATSVGELWDLLRTGREGLTHFTEEELLAHGRKSDLVADPRYVRSHGVIPDVDLFDTAFFEFTPAEAEIIDPQQRLFLQHCHAALEDAGYDPSRFPGLISVYAGAAINTYLQNNVLPNVDQTTTSNHFAVMVGNDKDYLATRVAYKLDLKGAGYTVQTACSTSLVAIHLACQGLVNGECDMALAGGVTVKLPQEKGYLYEEGAILSKDGHVRVFDAGASGTVLGNGVGVVVLKLLRDALADGDTVHAVIKGTATNNDGSLKVSYAAPGKDGQAAVIAEAHAVSGIDPETIGYVEAHGTGTRLGDPVEVSALSQAFRAATDRKGFCGIGSVKSNLGHLDAAAGVTGVIKTALMLRHKALAPTINFDRPNPEIDFANSPFRVVDEFRPWESDGIPRRAGVSSFGIGGTNAHAILEEAPEGVAVDPGSTEQVLVLSAKTATALDAMTRNVAGHLRAHPDLSVADVAFTLAVGRQQYPHRRAVFSHGDAGAAAEALEAALQNNSGAAGNSAPKPVRTAIPLHFVFREELADAEALAAELCASEEPFKRYYQAARRAGAGKRGAAGTGFAVQYALGRVWLERGLVPAVAYGQGPGGLAAACVAGSLTLKDAMALLDQGRGAVDAFVQGPQEGRPEGRRRPRFAVKSLAVQGRSVGDGAAVVLEASAEAPLETVRRVWLAGGTVDWSGHFADQRRRRISLPTYPFEGRRVWMDEPVHAVVSAEGTSAPVVGAVGAGLHPLVDANVSSLFEQRYVARRDGGEFYLADHVVFGRRVWPAVAYVELARVAGELASGSRVGVVRGVSFERVLEFVGGVREVGIVVVPAVGGGVGFEVVSEGLVCARGELGFGEVVVGGGGRVDVVGVRGRCGRVVDVGGLYEGFVGRGLSYGPGFRSVVGVVCGDREALGSLRLPGVCEAGFGEFGLHPSLMDGALQSVVALLVESAGAGAGAGVGVGVGYLPFAVGAVEIFGELPRECLAHVTVEGDGVRAGAVTAQVALLDAEGTVLIRIKDLLVRAVALDGSADGAPTPALAPTSAPAPVRDVERSATTAAPESGTPAPDAGPDDLRGRIERYLTEVLAGTTKMDAAEIDPTVPLERYGIDSLMITRLNAELEERIGEQLSKTLFFEYQTVEELVEYFVEEHAERLQELTARTGPEATGPQPAPDATDAPDAPHASAAGAAASPAAPVRNGRFLAPGDLTGTAEPAANGGDDHRGEAIAVIGLSGRYPMADDLGEFWENLAEGRDCVTEVPRERWDHERFFDADASRAGGTYGKWGGFLSDVDKFDPLFFPIMPREAELMDPQERLFLQTSWHVLEDAGYRRKDLRERQVGVFVGVMYGEYQFHGALDALRGGRAVTNSSYASIANRVSHLLDLHGPSMAVDTMCSSSLTALHLACESLRRGESDLAIAGGVNVSVHPYKYVFLSQGGYLSTDGRCRSFGAGGSGYVPGEGVGAVLLKPLARAVEDGDHIYGVVLGEALNHGGKTNGYTVPNPRAQERVIAAAWGRAGVEPGSVSYVEAHGTGTSLGDPIEITGLRRAFGGAEGVEGVCAIGSVKSNIGHLESAAGIAGLTKVLLQLKHGRLVPSLHAGELNPQIDFAASGFRVQRESGEWPVRVVEGVVVPRRAGVSSFGAGGSNAHVVVEEFTGAGAGAGAGVGVELVAGAQRVGDPLVFVVSARDEERLREYAGRLGAFLERERVALADVAYTLHTGREAMEERLVVVTDDGAELVGLLAQFARGEASVPGVRRGRSRSGAVREHAGAVRTATAAGDLHALVELWTRGAEVEWSDVAGVTGRRIPLPGYPFARERYWVASADESGSVEDLPAGVSGRAVGAGLHPLVDANVSSLFEQRYVARRDGGEFYLADHVVFGRRVWPAVAYVELARVAGELASGSRVGVVRGVSFERVLEFVGGVREVGIVVVPAVGGGVGFEVVSEGLVCARGSWVLVR</sequence>
<dbReference type="SUPFAM" id="SSF47336">
    <property type="entry name" value="ACP-like"/>
    <property type="match status" value="1"/>
</dbReference>
<feature type="region of interest" description="N-terminal hotdog fold" evidence="14">
    <location>
        <begin position="757"/>
        <end position="876"/>
    </location>
</feature>
<gene>
    <name evidence="19" type="primary">ppsE_2</name>
    <name evidence="19" type="ORF">SALB_06391</name>
</gene>
<evidence type="ECO:0000256" key="3">
    <source>
        <dbReference type="ARBA" id="ARBA00004792"/>
    </source>
</evidence>
<comment type="cofactor">
    <cofactor evidence="1">
        <name>pantetheine 4'-phosphate</name>
        <dbReference type="ChEBI" id="CHEBI:47942"/>
    </cofactor>
</comment>
<dbReference type="GO" id="GO:0031177">
    <property type="term" value="F:phosphopantetheine binding"/>
    <property type="evidence" value="ECO:0007669"/>
    <property type="project" value="InterPro"/>
</dbReference>
<keyword evidence="11" id="KW-0443">Lipid metabolism</keyword>
<keyword evidence="10" id="KW-0521">NADP</keyword>
<dbReference type="InterPro" id="IPR049551">
    <property type="entry name" value="PKS_DH_C"/>
</dbReference>
<dbReference type="InterPro" id="IPR054514">
    <property type="entry name" value="RhiE-like_linker"/>
</dbReference>
<keyword evidence="6" id="KW-0597">Phosphoprotein</keyword>
<dbReference type="InterPro" id="IPR049900">
    <property type="entry name" value="PKS_mFAS_DH"/>
</dbReference>
<evidence type="ECO:0000256" key="5">
    <source>
        <dbReference type="ARBA" id="ARBA00022490"/>
    </source>
</evidence>
<dbReference type="Pfam" id="PF14765">
    <property type="entry name" value="PS-DH"/>
    <property type="match status" value="1"/>
</dbReference>
<dbReference type="Gene3D" id="3.30.70.3290">
    <property type="match status" value="1"/>
</dbReference>
<dbReference type="InterPro" id="IPR020841">
    <property type="entry name" value="PKS_Beta-ketoAc_synthase_dom"/>
</dbReference>
<comment type="subcellular location">
    <subcellularLocation>
        <location evidence="2">Cytoplasm</location>
    </subcellularLocation>
</comment>
<name>A0A401R7L8_STRNR</name>
<dbReference type="PROSITE" id="PS50075">
    <property type="entry name" value="CARRIER"/>
    <property type="match status" value="1"/>
</dbReference>
<protein>
    <submittedName>
        <fullName evidence="19">Phthiocerol synthesis polyketide synthase type I PpsE</fullName>
    </submittedName>
</protein>
<feature type="active site" description="Proton acceptor; for dehydratase activity" evidence="14">
    <location>
        <position position="786"/>
    </location>
</feature>
<dbReference type="Gene3D" id="1.10.1200.10">
    <property type="entry name" value="ACP-like"/>
    <property type="match status" value="1"/>
</dbReference>